<dbReference type="RefSeq" id="WP_081479382.1">
    <property type="nucleotide sequence ID" value="NZ_CP022096.2"/>
</dbReference>
<reference evidence="2 3" key="1">
    <citation type="submission" date="2017-09" db="EMBL/GenBank/DDBJ databases">
        <title>Bacterial strain isolated from the female urinary microbiota.</title>
        <authorList>
            <person name="Thomas-White K."/>
            <person name="Kumar N."/>
            <person name="Forster S."/>
            <person name="Putonti C."/>
            <person name="Lawley T."/>
            <person name="Wolfe A.J."/>
        </authorList>
    </citation>
    <scope>NUCLEOTIDE SEQUENCE [LARGE SCALE GENOMIC DNA]</scope>
    <source>
        <strain evidence="2 3">UMB0834</strain>
    </source>
</reference>
<proteinExistence type="predicted"/>
<evidence type="ECO:0000313" key="3">
    <source>
        <dbReference type="Proteomes" id="UP000235748"/>
    </source>
</evidence>
<dbReference type="InterPro" id="IPR045515">
    <property type="entry name" value="DUF6440"/>
</dbReference>
<dbReference type="AlphaFoldDB" id="A0A1Z3U2N8"/>
<evidence type="ECO:0000313" key="2">
    <source>
        <dbReference type="EMBL" id="PMC20749.1"/>
    </source>
</evidence>
<dbReference type="GeneID" id="89225487"/>
<feature type="domain" description="DUF6440" evidence="1">
    <location>
        <begin position="10"/>
        <end position="57"/>
    </location>
</feature>
<dbReference type="Proteomes" id="UP000235748">
    <property type="component" value="Unassembled WGS sequence"/>
</dbReference>
<sequence length="65" mass="7260">MFGKDKDEDRFVTEKASSDKNVRTYILTDKVTGNQYLASWVSTGGGLTPLLDENGNISKSDRYPE</sequence>
<organism evidence="2 3">
    <name type="scientific">Staphylococcus pettenkoferi</name>
    <dbReference type="NCBI Taxonomy" id="170573"/>
    <lineage>
        <taxon>Bacteria</taxon>
        <taxon>Bacillati</taxon>
        <taxon>Bacillota</taxon>
        <taxon>Bacilli</taxon>
        <taxon>Bacillales</taxon>
        <taxon>Staphylococcaceae</taxon>
        <taxon>Staphylococcus</taxon>
    </lineage>
</organism>
<protein>
    <recommendedName>
        <fullName evidence="1">DUF6440 domain-containing protein</fullName>
    </recommendedName>
</protein>
<comment type="caution">
    <text evidence="2">The sequence shown here is derived from an EMBL/GenBank/DDBJ whole genome shotgun (WGS) entry which is preliminary data.</text>
</comment>
<dbReference type="EMBL" id="PNGG01000001">
    <property type="protein sequence ID" value="PMC20749.1"/>
    <property type="molecule type" value="Genomic_DNA"/>
</dbReference>
<dbReference type="KEGG" id="spet:CEP67_09705"/>
<dbReference type="Pfam" id="PF20037">
    <property type="entry name" value="DUF6440"/>
    <property type="match status" value="1"/>
</dbReference>
<name>A0A1Z3U2N8_9STAP</name>
<accession>A0A1Z3U2N8</accession>
<gene>
    <name evidence="2" type="ORF">CJ235_03465</name>
</gene>
<evidence type="ECO:0000259" key="1">
    <source>
        <dbReference type="Pfam" id="PF20037"/>
    </source>
</evidence>